<dbReference type="Proteomes" id="UP000774283">
    <property type="component" value="Unassembled WGS sequence"/>
</dbReference>
<dbReference type="EMBL" id="JAAXOW010000001">
    <property type="protein sequence ID" value="NKX92489.1"/>
    <property type="molecule type" value="Genomic_DNA"/>
</dbReference>
<reference evidence="2 3" key="1">
    <citation type="submission" date="2020-04" db="EMBL/GenBank/DDBJ databases">
        <title>MicrobeNet Type strains.</title>
        <authorList>
            <person name="Nicholson A.C."/>
        </authorList>
    </citation>
    <scope>NUCLEOTIDE SEQUENCE [LARGE SCALE GENOMIC DNA]</scope>
    <source>
        <strain evidence="2 3">ATCC BAA-789</strain>
    </source>
</reference>
<sequence length="206" mass="21275">MAMRDASPVARSAWLTSVMDTGPKPAPLIPWRRFGKAGIAVLAVLVLVGAWLFLALTPSIERGDRTHLFDLAQVDAGDGRVLADPAGGTTTFAVEIRNASLTPVVLSAPEADASSQLTITFRPVTDPVQDPTAVPGDRSIKVQPDGVVEAVVTMGFGCGTHAASTEVATGVVGVRVSTLGLSTNVSVPLEEIVGIRTTAPLTVPCP</sequence>
<keyword evidence="3" id="KW-1185">Reference proteome</keyword>
<evidence type="ECO:0000313" key="2">
    <source>
        <dbReference type="EMBL" id="NKX92489.1"/>
    </source>
</evidence>
<comment type="caution">
    <text evidence="2">The sequence shown here is derived from an EMBL/GenBank/DDBJ whole genome shotgun (WGS) entry which is preliminary data.</text>
</comment>
<feature type="transmembrane region" description="Helical" evidence="1">
    <location>
        <begin position="37"/>
        <end position="56"/>
    </location>
</feature>
<keyword evidence="1" id="KW-0812">Transmembrane</keyword>
<dbReference type="AlphaFoldDB" id="A0A9X5FDZ5"/>
<evidence type="ECO:0000256" key="1">
    <source>
        <dbReference type="SAM" id="Phobius"/>
    </source>
</evidence>
<gene>
    <name evidence="2" type="ORF">HF995_04230</name>
</gene>
<name>A0A9X5FDZ5_9MICO</name>
<keyword evidence="1" id="KW-0472">Membrane</keyword>
<dbReference type="RefSeq" id="WP_168446518.1">
    <property type="nucleotide sequence ID" value="NZ_JAAXOW010000001.1"/>
</dbReference>
<proteinExistence type="predicted"/>
<protein>
    <submittedName>
        <fullName evidence="2">Uncharacterized protein</fullName>
    </submittedName>
</protein>
<accession>A0A9X5FDZ5</accession>
<keyword evidence="1" id="KW-1133">Transmembrane helix</keyword>
<organism evidence="2 3">
    <name type="scientific">Sanguibacter hominis ATCC BAA-789</name>
    <dbReference type="NCBI Taxonomy" id="1312740"/>
    <lineage>
        <taxon>Bacteria</taxon>
        <taxon>Bacillati</taxon>
        <taxon>Actinomycetota</taxon>
        <taxon>Actinomycetes</taxon>
        <taxon>Micrococcales</taxon>
        <taxon>Sanguibacteraceae</taxon>
        <taxon>Sanguibacter</taxon>
    </lineage>
</organism>
<evidence type="ECO:0000313" key="3">
    <source>
        <dbReference type="Proteomes" id="UP000774283"/>
    </source>
</evidence>